<protein>
    <submittedName>
        <fullName evidence="1">Uncharacterized protein</fullName>
    </submittedName>
</protein>
<keyword evidence="1" id="KW-0614">Plasmid</keyword>
<reference evidence="1" key="1">
    <citation type="submission" date="2016-07" db="EMBL/GenBank/DDBJ databases">
        <title>Microvirga ossetica sp. nov. a new species of rhizobia isolated from root nodules of the legume species Vicia alpestris Steven originated from North Ossetia region in the Caucasus.</title>
        <authorList>
            <person name="Safronova V.I."/>
            <person name="Kuznetsova I.G."/>
            <person name="Sazanova A.L."/>
            <person name="Belimov A."/>
            <person name="Andronov E."/>
            <person name="Osledkin Y.S."/>
            <person name="Onishchuk O.P."/>
            <person name="Kurchak O.N."/>
            <person name="Shaposhnikov A.I."/>
            <person name="Willems A."/>
            <person name="Tikhonovich I.A."/>
        </authorList>
    </citation>
    <scope>NUCLEOTIDE SEQUENCE [LARGE SCALE GENOMIC DNA]</scope>
    <source>
        <strain evidence="1">V5/3M</strain>
        <plasmid evidence="1">unnamed4</plasmid>
    </source>
</reference>
<name>A0A1B2EYG5_9HYPH</name>
<gene>
    <name evidence="1" type="ORF">BB934_43120</name>
</gene>
<geneLocation type="plasmid" evidence="1">
    <name>unnamed4</name>
</geneLocation>
<organism evidence="1">
    <name type="scientific">Microvirga ossetica</name>
    <dbReference type="NCBI Taxonomy" id="1882682"/>
    <lineage>
        <taxon>Bacteria</taxon>
        <taxon>Pseudomonadati</taxon>
        <taxon>Pseudomonadota</taxon>
        <taxon>Alphaproteobacteria</taxon>
        <taxon>Hyphomicrobiales</taxon>
        <taxon>Methylobacteriaceae</taxon>
        <taxon>Microvirga</taxon>
    </lineage>
</organism>
<dbReference type="AlphaFoldDB" id="A0A1B2EYG5"/>
<evidence type="ECO:0000313" key="1">
    <source>
        <dbReference type="EMBL" id="ANY85011.1"/>
    </source>
</evidence>
<accession>A0A1B2EYG5</accession>
<sequence>MDSQRSILLKSLRANRISLAHQCIILTPQGSSDFVQIKFRMILHTPEHAWTMSDLNSLNFRDFIEG</sequence>
<dbReference type="EMBL" id="CP016620">
    <property type="protein sequence ID" value="ANY85011.1"/>
    <property type="molecule type" value="Genomic_DNA"/>
</dbReference>
<proteinExistence type="predicted"/>
<dbReference type="KEGG" id="moc:BB934_43120"/>